<evidence type="ECO:0000313" key="2">
    <source>
        <dbReference type="EMBL" id="PRP85651.1"/>
    </source>
</evidence>
<comment type="caution">
    <text evidence="2">The sequence shown here is derived from an EMBL/GenBank/DDBJ whole genome shotgun (WGS) entry which is preliminary data.</text>
</comment>
<dbReference type="InterPro" id="IPR050910">
    <property type="entry name" value="JMJD6_ArgDemeth/LysHydrox"/>
</dbReference>
<name>A0A2P6NNW3_9EUKA</name>
<dbReference type="OrthoDB" id="438164at2759"/>
<protein>
    <submittedName>
        <fullName evidence="2">JmjC domain-containing protein 8-like</fullName>
    </submittedName>
</protein>
<evidence type="ECO:0000313" key="3">
    <source>
        <dbReference type="Proteomes" id="UP000241769"/>
    </source>
</evidence>
<dbReference type="EMBL" id="MDYQ01000041">
    <property type="protein sequence ID" value="PRP85651.1"/>
    <property type="molecule type" value="Genomic_DNA"/>
</dbReference>
<dbReference type="InterPro" id="IPR041667">
    <property type="entry name" value="Cupin_8"/>
</dbReference>
<feature type="domain" description="JmjC" evidence="1">
    <location>
        <begin position="165"/>
        <end position="297"/>
    </location>
</feature>
<dbReference type="GO" id="GO:0000987">
    <property type="term" value="F:cis-regulatory region sequence-specific DNA binding"/>
    <property type="evidence" value="ECO:0007669"/>
    <property type="project" value="TreeGrafter"/>
</dbReference>
<gene>
    <name evidence="2" type="ORF">PROFUN_06485</name>
</gene>
<proteinExistence type="predicted"/>
<evidence type="ECO:0000259" key="1">
    <source>
        <dbReference type="PROSITE" id="PS51184"/>
    </source>
</evidence>
<dbReference type="PROSITE" id="PS51184">
    <property type="entry name" value="JMJC"/>
    <property type="match status" value="1"/>
</dbReference>
<accession>A0A2P6NNW3</accession>
<dbReference type="AlphaFoldDB" id="A0A2P6NNW3"/>
<dbReference type="GO" id="GO:0005634">
    <property type="term" value="C:nucleus"/>
    <property type="evidence" value="ECO:0007669"/>
    <property type="project" value="TreeGrafter"/>
</dbReference>
<dbReference type="Gene3D" id="2.60.120.650">
    <property type="entry name" value="Cupin"/>
    <property type="match status" value="1"/>
</dbReference>
<dbReference type="PANTHER" id="PTHR12480:SF21">
    <property type="entry name" value="JMJC DOMAIN-CONTAINING PROTEIN 8"/>
    <property type="match status" value="1"/>
</dbReference>
<sequence>MPTSQGSPCSSNTPHQQLLLIVNFARVWHEDTSFAHSEYSNATLATPRCDQLHSNDIQIANLQAWNISYHPSLYTDRCNIARSSALSVADFIANFETTEPVIITDVTDNQLFRTLNEKKNLLDSYGDHMVKLSTANTHSYDKTMVLFSDYILYMMEDQVTDRSGKDTLYHFGDNDLENFKPLFDQYIKPPYPSSLLRGTISWGLGGSGTGVPFHTHGAVFAEVLHGMKRWFLYPPGAHPNFDPNDSTLKWMEDIYPLVRENGLYECMLRPGEILYLPHGWWHATLNLGQSVFISVFV</sequence>
<dbReference type="SUPFAM" id="SSF51197">
    <property type="entry name" value="Clavaminate synthase-like"/>
    <property type="match status" value="1"/>
</dbReference>
<reference evidence="2 3" key="1">
    <citation type="journal article" date="2018" name="Genome Biol. Evol.">
        <title>Multiple Roots of Fruiting Body Formation in Amoebozoa.</title>
        <authorList>
            <person name="Hillmann F."/>
            <person name="Forbes G."/>
            <person name="Novohradska S."/>
            <person name="Ferling I."/>
            <person name="Riege K."/>
            <person name="Groth M."/>
            <person name="Westermann M."/>
            <person name="Marz M."/>
            <person name="Spaller T."/>
            <person name="Winckler T."/>
            <person name="Schaap P."/>
            <person name="Glockner G."/>
        </authorList>
    </citation>
    <scope>NUCLEOTIDE SEQUENCE [LARGE SCALE GENOMIC DNA]</scope>
    <source>
        <strain evidence="2 3">Jena</strain>
    </source>
</reference>
<dbReference type="Proteomes" id="UP000241769">
    <property type="component" value="Unassembled WGS sequence"/>
</dbReference>
<keyword evidence="3" id="KW-1185">Reference proteome</keyword>
<dbReference type="Pfam" id="PF13621">
    <property type="entry name" value="Cupin_8"/>
    <property type="match status" value="1"/>
</dbReference>
<dbReference type="InterPro" id="IPR003347">
    <property type="entry name" value="JmjC_dom"/>
</dbReference>
<dbReference type="PANTHER" id="PTHR12480">
    <property type="entry name" value="ARGININE DEMETHYLASE AND LYSYL-HYDROXYLASE JMJD"/>
    <property type="match status" value="1"/>
</dbReference>
<organism evidence="2 3">
    <name type="scientific">Planoprotostelium fungivorum</name>
    <dbReference type="NCBI Taxonomy" id="1890364"/>
    <lineage>
        <taxon>Eukaryota</taxon>
        <taxon>Amoebozoa</taxon>
        <taxon>Evosea</taxon>
        <taxon>Variosea</taxon>
        <taxon>Cavosteliida</taxon>
        <taxon>Cavosteliaceae</taxon>
        <taxon>Planoprotostelium</taxon>
    </lineage>
</organism>
<dbReference type="InParanoid" id="A0A2P6NNW3"/>